<evidence type="ECO:0000256" key="2">
    <source>
        <dbReference type="PROSITE-ProRule" id="PRU00335"/>
    </source>
</evidence>
<gene>
    <name evidence="4" type="ORF">E4K67_14770</name>
</gene>
<keyword evidence="1 2" id="KW-0238">DNA-binding</keyword>
<evidence type="ECO:0000313" key="4">
    <source>
        <dbReference type="EMBL" id="TGE37145.1"/>
    </source>
</evidence>
<comment type="caution">
    <text evidence="4">The sequence shown here is derived from an EMBL/GenBank/DDBJ whole genome shotgun (WGS) entry which is preliminary data.</text>
</comment>
<evidence type="ECO:0000256" key="1">
    <source>
        <dbReference type="ARBA" id="ARBA00023125"/>
    </source>
</evidence>
<dbReference type="GO" id="GO:0003677">
    <property type="term" value="F:DNA binding"/>
    <property type="evidence" value="ECO:0007669"/>
    <property type="project" value="UniProtKB-UniRule"/>
</dbReference>
<feature type="domain" description="HTH tetR-type" evidence="3">
    <location>
        <begin position="10"/>
        <end position="70"/>
    </location>
</feature>
<keyword evidence="5" id="KW-1185">Reference proteome</keyword>
<reference evidence="4 5" key="1">
    <citation type="submission" date="2019-03" db="EMBL/GenBank/DDBJ databases">
        <title>Draft Genome Sequence of Desulfosporosinus fructosivorans Strain 63.6F, Isolated from Marine Sediment in the Baltic Sea.</title>
        <authorList>
            <person name="Hausmann B."/>
            <person name="Vandieken V."/>
            <person name="Pjevac P."/>
            <person name="Schreck K."/>
            <person name="Herbold C.W."/>
            <person name="Loy A."/>
        </authorList>
    </citation>
    <scope>NUCLEOTIDE SEQUENCE [LARGE SCALE GENOMIC DNA]</scope>
    <source>
        <strain evidence="4 5">63.6F</strain>
    </source>
</reference>
<protein>
    <submittedName>
        <fullName evidence="4">TetR/AcrR family transcriptional regulator</fullName>
    </submittedName>
</protein>
<sequence>MDISLKMKTYDAKTKLLKKLIESVIRDGFQHLRMDDITKYMDVSRATMYKYFSSKEDVISGVVSIFIDYIERLEVHCDNEEEVYFGICFQQLFEQSVSLIEYITDSFTKDLQTAYPDLHKTLMVALQKRDQQSLLFYRLGKERGIFNPINETFILLQDVLLLREITSVKYLLSNQITIQNVLYDYYQFKKIQLFITDKLSLVDDSNIDSVIDRLAEKFNPMLL</sequence>
<dbReference type="SUPFAM" id="SSF46689">
    <property type="entry name" value="Homeodomain-like"/>
    <property type="match status" value="1"/>
</dbReference>
<dbReference type="AlphaFoldDB" id="A0A4Z0R432"/>
<feature type="DNA-binding region" description="H-T-H motif" evidence="2">
    <location>
        <begin position="33"/>
        <end position="52"/>
    </location>
</feature>
<name>A0A4Z0R432_9FIRM</name>
<organism evidence="4 5">
    <name type="scientific">Desulfosporosinus fructosivorans</name>
    <dbReference type="NCBI Taxonomy" id="2018669"/>
    <lineage>
        <taxon>Bacteria</taxon>
        <taxon>Bacillati</taxon>
        <taxon>Bacillota</taxon>
        <taxon>Clostridia</taxon>
        <taxon>Eubacteriales</taxon>
        <taxon>Desulfitobacteriaceae</taxon>
        <taxon>Desulfosporosinus</taxon>
    </lineage>
</organism>
<dbReference type="EMBL" id="SPQQ01000005">
    <property type="protein sequence ID" value="TGE37145.1"/>
    <property type="molecule type" value="Genomic_DNA"/>
</dbReference>
<dbReference type="Gene3D" id="1.10.357.10">
    <property type="entry name" value="Tetracycline Repressor, domain 2"/>
    <property type="match status" value="1"/>
</dbReference>
<dbReference type="RefSeq" id="WP_135548037.1">
    <property type="nucleotide sequence ID" value="NZ_SPQQ01000005.1"/>
</dbReference>
<dbReference type="InterPro" id="IPR009057">
    <property type="entry name" value="Homeodomain-like_sf"/>
</dbReference>
<dbReference type="Pfam" id="PF00440">
    <property type="entry name" value="TetR_N"/>
    <property type="match status" value="1"/>
</dbReference>
<evidence type="ECO:0000259" key="3">
    <source>
        <dbReference type="PROSITE" id="PS50977"/>
    </source>
</evidence>
<dbReference type="Proteomes" id="UP000298460">
    <property type="component" value="Unassembled WGS sequence"/>
</dbReference>
<dbReference type="PROSITE" id="PS50977">
    <property type="entry name" value="HTH_TETR_2"/>
    <property type="match status" value="1"/>
</dbReference>
<dbReference type="InterPro" id="IPR001647">
    <property type="entry name" value="HTH_TetR"/>
</dbReference>
<dbReference type="OrthoDB" id="9812134at2"/>
<proteinExistence type="predicted"/>
<evidence type="ECO:0000313" key="5">
    <source>
        <dbReference type="Proteomes" id="UP000298460"/>
    </source>
</evidence>
<accession>A0A4Z0R432</accession>